<accession>A0ACB9S5P5</accession>
<dbReference type="EMBL" id="CM042881">
    <property type="protein sequence ID" value="KAI4386394.1"/>
    <property type="molecule type" value="Genomic_DNA"/>
</dbReference>
<gene>
    <name evidence="1" type="ORF">MLD38_004329</name>
</gene>
<reference evidence="2" key="1">
    <citation type="journal article" date="2023" name="Front. Plant Sci.">
        <title>Chromosomal-level genome assembly of Melastoma candidum provides insights into trichome evolution.</title>
        <authorList>
            <person name="Zhong Y."/>
            <person name="Wu W."/>
            <person name="Sun C."/>
            <person name="Zou P."/>
            <person name="Liu Y."/>
            <person name="Dai S."/>
            <person name="Zhou R."/>
        </authorList>
    </citation>
    <scope>NUCLEOTIDE SEQUENCE [LARGE SCALE GENOMIC DNA]</scope>
</reference>
<evidence type="ECO:0000313" key="2">
    <source>
        <dbReference type="Proteomes" id="UP001057402"/>
    </source>
</evidence>
<dbReference type="Proteomes" id="UP001057402">
    <property type="component" value="Chromosome 2"/>
</dbReference>
<name>A0ACB9S5P5_9MYRT</name>
<evidence type="ECO:0000313" key="1">
    <source>
        <dbReference type="EMBL" id="KAI4386394.1"/>
    </source>
</evidence>
<comment type="caution">
    <text evidence="1">The sequence shown here is derived from an EMBL/GenBank/DDBJ whole genome shotgun (WGS) entry which is preliminary data.</text>
</comment>
<protein>
    <submittedName>
        <fullName evidence="1">Uncharacterized protein</fullName>
    </submittedName>
</protein>
<organism evidence="1 2">
    <name type="scientific">Melastoma candidum</name>
    <dbReference type="NCBI Taxonomy" id="119954"/>
    <lineage>
        <taxon>Eukaryota</taxon>
        <taxon>Viridiplantae</taxon>
        <taxon>Streptophyta</taxon>
        <taxon>Embryophyta</taxon>
        <taxon>Tracheophyta</taxon>
        <taxon>Spermatophyta</taxon>
        <taxon>Magnoliopsida</taxon>
        <taxon>eudicotyledons</taxon>
        <taxon>Gunneridae</taxon>
        <taxon>Pentapetalae</taxon>
        <taxon>rosids</taxon>
        <taxon>malvids</taxon>
        <taxon>Myrtales</taxon>
        <taxon>Melastomataceae</taxon>
        <taxon>Melastomatoideae</taxon>
        <taxon>Melastomateae</taxon>
        <taxon>Melastoma</taxon>
    </lineage>
</organism>
<keyword evidence="2" id="KW-1185">Reference proteome</keyword>
<sequence>MRRSRLPLGNPIADTITNLEFSPRSNNLLVSSWDSSLRLYDVEGSVLRVEAPSVAALLDCCFLDGDVAFSAVPTVVLGGII</sequence>
<proteinExistence type="predicted"/>